<sequence>MIFFVQPADERSKAELYLKEMEETKVLETALKNCQLLETTLQDTIEIVRSLNIRYNVDYFLKNYNNYIANIWDQYQRKLKKETPIKGTEESSLPSSPSSLSLQTYRRVNHPSLTRRSASELMGSSVRINYTFIKIKRSMETVLLEIHRAVDIANRQRNYTHFNIYDRKNYICCH</sequence>
<proteinExistence type="predicted"/>
<dbReference type="AlphaFoldDB" id="A0A1A9UMS8"/>
<evidence type="ECO:0000313" key="2">
    <source>
        <dbReference type="Proteomes" id="UP000078200"/>
    </source>
</evidence>
<dbReference type="EnsemblMetazoa" id="GAUT009717-RA">
    <property type="protein sequence ID" value="GAUT009717-PA"/>
    <property type="gene ID" value="GAUT009717"/>
</dbReference>
<name>A0A1A9UMS8_GLOAU</name>
<evidence type="ECO:0000313" key="1">
    <source>
        <dbReference type="EnsemblMetazoa" id="GAUT009717-PA"/>
    </source>
</evidence>
<accession>A0A1A9UMS8</accession>
<reference evidence="1" key="1">
    <citation type="submission" date="2020-05" db="UniProtKB">
        <authorList>
            <consortium name="EnsemblMetazoa"/>
        </authorList>
    </citation>
    <scope>IDENTIFICATION</scope>
    <source>
        <strain evidence="1">TTRI</strain>
    </source>
</reference>
<organism evidence="1 2">
    <name type="scientific">Glossina austeni</name>
    <name type="common">Savannah tsetse fly</name>
    <dbReference type="NCBI Taxonomy" id="7395"/>
    <lineage>
        <taxon>Eukaryota</taxon>
        <taxon>Metazoa</taxon>
        <taxon>Ecdysozoa</taxon>
        <taxon>Arthropoda</taxon>
        <taxon>Hexapoda</taxon>
        <taxon>Insecta</taxon>
        <taxon>Pterygota</taxon>
        <taxon>Neoptera</taxon>
        <taxon>Endopterygota</taxon>
        <taxon>Diptera</taxon>
        <taxon>Brachycera</taxon>
        <taxon>Muscomorpha</taxon>
        <taxon>Hippoboscoidea</taxon>
        <taxon>Glossinidae</taxon>
        <taxon>Glossina</taxon>
    </lineage>
</organism>
<dbReference type="VEuPathDB" id="VectorBase:GAUT009717"/>
<dbReference type="Proteomes" id="UP000078200">
    <property type="component" value="Unassembled WGS sequence"/>
</dbReference>
<protein>
    <submittedName>
        <fullName evidence="1">Uncharacterized protein</fullName>
    </submittedName>
</protein>
<keyword evidence="2" id="KW-1185">Reference proteome</keyword>